<protein>
    <submittedName>
        <fullName evidence="4">Tail tape measure</fullName>
    </submittedName>
</protein>
<feature type="transmembrane region" description="Helical" evidence="2">
    <location>
        <begin position="366"/>
        <end position="390"/>
    </location>
</feature>
<keyword evidence="2" id="KW-1133">Transmembrane helix</keyword>
<dbReference type="NCBIfam" id="TIGR02675">
    <property type="entry name" value="tape_meas_nterm"/>
    <property type="match status" value="1"/>
</dbReference>
<organism evidence="4">
    <name type="scientific">Myoviridae sp. ctm6w13</name>
    <dbReference type="NCBI Taxonomy" id="2825167"/>
    <lineage>
        <taxon>Viruses</taxon>
        <taxon>Duplodnaviria</taxon>
        <taxon>Heunggongvirae</taxon>
        <taxon>Uroviricota</taxon>
        <taxon>Caudoviricetes</taxon>
    </lineage>
</organism>
<evidence type="ECO:0000313" key="4">
    <source>
        <dbReference type="EMBL" id="DAF84791.1"/>
    </source>
</evidence>
<feature type="transmembrane region" description="Helical" evidence="2">
    <location>
        <begin position="481"/>
        <end position="501"/>
    </location>
</feature>
<feature type="transmembrane region" description="Helical" evidence="2">
    <location>
        <begin position="418"/>
        <end position="442"/>
    </location>
</feature>
<dbReference type="InterPro" id="IPR013491">
    <property type="entry name" value="Tape_meas_N"/>
</dbReference>
<keyword evidence="2" id="KW-0812">Transmembrane</keyword>
<keyword evidence="1" id="KW-1188">Viral release from host cell</keyword>
<name>A0A8S5TRI9_9CAUD</name>
<feature type="domain" description="Tape measure protein N-terminal" evidence="3">
    <location>
        <begin position="124"/>
        <end position="304"/>
    </location>
</feature>
<proteinExistence type="predicted"/>
<dbReference type="Pfam" id="PF20155">
    <property type="entry name" value="TMP_3"/>
    <property type="match status" value="1"/>
</dbReference>
<evidence type="ECO:0000259" key="3">
    <source>
        <dbReference type="Pfam" id="PF20155"/>
    </source>
</evidence>
<accession>A0A8S5TRI9</accession>
<evidence type="ECO:0000256" key="1">
    <source>
        <dbReference type="ARBA" id="ARBA00022465"/>
    </source>
</evidence>
<dbReference type="GO" id="GO:0098003">
    <property type="term" value="P:viral tail assembly"/>
    <property type="evidence" value="ECO:0007669"/>
    <property type="project" value="UniProtKB-KW"/>
</dbReference>
<sequence length="697" mass="73291">MATIKQAFELLDGVSPVLDKISRTMDKTIGKFDRTAKAASGMETAAEIGANGIRSAAERSASPIQMLGGLVTGLNQKLRSAGNGAFEKIKSGLSGMAGQFALAAVAASAFMSALSYISGLPERLTRASDAYAGIQARLRMVAGGAQQAAELNDLIYASAQRARGSYEEMADSVSKIAMTAKKAFPDAHDVVPFMEGIQKLFVIGGTSAVEQSNALLQLRQALGSGRLQGDEFRSISEAAPLIEQMVAKYMQIDPGQLKAISSEGKITADILKNAILTNLDLINDQFGAMGRTWEQNMQVIKNAGLRAFTPVLAEINRLANTEGAQRLANAVVWGLGVAAAAIFGIINNIEWLGNVISEHGALIEPILIGIGIAFLTLGISAAASGSMAALGAMEHAAASAIETAQIIALIAAQEGLNAALYACPLSWILGIIVAVVVVFYAAVAAVNYFAGTSISATGIIFAVFAWLFTQIANFVKMQTNIFIAFANFLGSVFQDPLGAIYNLFVDIWNGVTEYVGAAVNGIIDMINMIPGMDKIRVFDHVETPTFERKEIANAAFHIDPFAYGDATYNAGQAYDFGANMHLPGLPEGLTPDASGYTPAGGTPFDPTGDIGKAGKETADNTGAIKDAMEITEEDLKYLREAAEQEAINKYTTATVQIDMGGVSNNIASGVDVDGMMTYMNDSLIQAMAAGAEGVHPT</sequence>
<dbReference type="EMBL" id="BK015909">
    <property type="protein sequence ID" value="DAF84791.1"/>
    <property type="molecule type" value="Genomic_DNA"/>
</dbReference>
<evidence type="ECO:0000256" key="2">
    <source>
        <dbReference type="SAM" id="Phobius"/>
    </source>
</evidence>
<keyword evidence="1" id="KW-1245">Viral tail assembly</keyword>
<reference evidence="4" key="1">
    <citation type="journal article" date="2021" name="Proc. Natl. Acad. Sci. U.S.A.">
        <title>A Catalog of Tens of Thousands of Viruses from Human Metagenomes Reveals Hidden Associations with Chronic Diseases.</title>
        <authorList>
            <person name="Tisza M.J."/>
            <person name="Buck C.B."/>
        </authorList>
    </citation>
    <scope>NUCLEOTIDE SEQUENCE</scope>
    <source>
        <strain evidence="4">Ctm6w13</strain>
    </source>
</reference>
<feature type="transmembrane region" description="Helical" evidence="2">
    <location>
        <begin position="448"/>
        <end position="469"/>
    </location>
</feature>
<feature type="transmembrane region" description="Helical" evidence="2">
    <location>
        <begin position="96"/>
        <end position="117"/>
    </location>
</feature>
<feature type="transmembrane region" description="Helical" evidence="2">
    <location>
        <begin position="327"/>
        <end position="346"/>
    </location>
</feature>
<keyword evidence="2" id="KW-0472">Membrane</keyword>